<accession>A0AA88YF96</accession>
<gene>
    <name evidence="1" type="ORF">FSP39_021953</name>
</gene>
<dbReference type="InterPro" id="IPR045010">
    <property type="entry name" value="MDR_fam"/>
</dbReference>
<organism evidence="1 2">
    <name type="scientific">Pinctada imbricata</name>
    <name type="common">Atlantic pearl-oyster</name>
    <name type="synonym">Pinctada martensii</name>
    <dbReference type="NCBI Taxonomy" id="66713"/>
    <lineage>
        <taxon>Eukaryota</taxon>
        <taxon>Metazoa</taxon>
        <taxon>Spiralia</taxon>
        <taxon>Lophotrochozoa</taxon>
        <taxon>Mollusca</taxon>
        <taxon>Bivalvia</taxon>
        <taxon>Autobranchia</taxon>
        <taxon>Pteriomorphia</taxon>
        <taxon>Pterioida</taxon>
        <taxon>Pterioidea</taxon>
        <taxon>Pteriidae</taxon>
        <taxon>Pinctada</taxon>
    </lineage>
</organism>
<dbReference type="InterPro" id="IPR036291">
    <property type="entry name" value="NAD(P)-bd_dom_sf"/>
</dbReference>
<dbReference type="Proteomes" id="UP001186944">
    <property type="component" value="Unassembled WGS sequence"/>
</dbReference>
<dbReference type="SUPFAM" id="SSF51735">
    <property type="entry name" value="NAD(P)-binding Rossmann-fold domains"/>
    <property type="match status" value="1"/>
</dbReference>
<name>A0AA88YF96_PINIB</name>
<evidence type="ECO:0000313" key="2">
    <source>
        <dbReference type="Proteomes" id="UP001186944"/>
    </source>
</evidence>
<keyword evidence="2" id="KW-1185">Reference proteome</keyword>
<protein>
    <submittedName>
        <fullName evidence="1">Uncharacterized protein</fullName>
    </submittedName>
</protein>
<dbReference type="PANTHER" id="PTHR43205">
    <property type="entry name" value="PROSTAGLANDIN REDUCTASE"/>
    <property type="match status" value="1"/>
</dbReference>
<evidence type="ECO:0000313" key="1">
    <source>
        <dbReference type="EMBL" id="KAK3103795.1"/>
    </source>
</evidence>
<dbReference type="Gene3D" id="3.90.180.10">
    <property type="entry name" value="Medium-chain alcohol dehydrogenases, catalytic domain"/>
    <property type="match status" value="1"/>
</dbReference>
<dbReference type="SUPFAM" id="SSF50129">
    <property type="entry name" value="GroES-like"/>
    <property type="match status" value="1"/>
</dbReference>
<dbReference type="GO" id="GO:0047522">
    <property type="term" value="F:15-oxoprostaglandin 13-reductase [NAD(P)+] activity"/>
    <property type="evidence" value="ECO:0007669"/>
    <property type="project" value="TreeGrafter"/>
</dbReference>
<dbReference type="Gene3D" id="3.40.50.720">
    <property type="entry name" value="NAD(P)-binding Rossmann-like Domain"/>
    <property type="match status" value="2"/>
</dbReference>
<dbReference type="InterPro" id="IPR011032">
    <property type="entry name" value="GroES-like_sf"/>
</dbReference>
<proteinExistence type="predicted"/>
<dbReference type="AlphaFoldDB" id="A0AA88YF96"/>
<sequence length="125" mass="14056">MVGTAAGALGSVVGRYAGSDEKVKWMKEELGFDLVFNYKKEDVKEVLKSYGKGVDCYFDNQLRVQGIMGWNHVQDWPKGIVQMREWIEQGKMKYRETITEGFENMCTAFVGLFTGANTGKAIVKA</sequence>
<dbReference type="GO" id="GO:0006693">
    <property type="term" value="P:prostaglandin metabolic process"/>
    <property type="evidence" value="ECO:0007669"/>
    <property type="project" value="TreeGrafter"/>
</dbReference>
<reference evidence="1" key="1">
    <citation type="submission" date="2019-08" db="EMBL/GenBank/DDBJ databases">
        <title>The improved chromosome-level genome for the pearl oyster Pinctada fucata martensii using PacBio sequencing and Hi-C.</title>
        <authorList>
            <person name="Zheng Z."/>
        </authorList>
    </citation>
    <scope>NUCLEOTIDE SEQUENCE</scope>
    <source>
        <strain evidence="1">ZZ-2019</strain>
        <tissue evidence="1">Adductor muscle</tissue>
    </source>
</reference>
<dbReference type="EMBL" id="VSWD01000005">
    <property type="protein sequence ID" value="KAK3103795.1"/>
    <property type="molecule type" value="Genomic_DNA"/>
</dbReference>
<dbReference type="PANTHER" id="PTHR43205:SF7">
    <property type="entry name" value="PROSTAGLANDIN REDUCTASE 1"/>
    <property type="match status" value="1"/>
</dbReference>
<comment type="caution">
    <text evidence="1">The sequence shown here is derived from an EMBL/GenBank/DDBJ whole genome shotgun (WGS) entry which is preliminary data.</text>
</comment>